<feature type="compositionally biased region" description="Basic residues" evidence="1">
    <location>
        <begin position="252"/>
        <end position="271"/>
    </location>
</feature>
<feature type="compositionally biased region" description="Pro residues" evidence="1">
    <location>
        <begin position="170"/>
        <end position="180"/>
    </location>
</feature>
<evidence type="ECO:0000313" key="2">
    <source>
        <dbReference type="EMBL" id="KAJ7727472.1"/>
    </source>
</evidence>
<keyword evidence="3" id="KW-1185">Reference proteome</keyword>
<feature type="compositionally biased region" description="Basic and acidic residues" evidence="1">
    <location>
        <begin position="416"/>
        <end position="446"/>
    </location>
</feature>
<feature type="region of interest" description="Disordered" evidence="1">
    <location>
        <begin position="1"/>
        <end position="55"/>
    </location>
</feature>
<proteinExistence type="predicted"/>
<comment type="caution">
    <text evidence="2">The sequence shown here is derived from an EMBL/GenBank/DDBJ whole genome shotgun (WGS) entry which is preliminary data.</text>
</comment>
<feature type="region of interest" description="Disordered" evidence="1">
    <location>
        <begin position="300"/>
        <end position="325"/>
    </location>
</feature>
<feature type="compositionally biased region" description="Basic residues" evidence="1">
    <location>
        <begin position="41"/>
        <end position="54"/>
    </location>
</feature>
<feature type="compositionally biased region" description="Low complexity" evidence="1">
    <location>
        <begin position="159"/>
        <end position="169"/>
    </location>
</feature>
<feature type="compositionally biased region" description="Basic and acidic residues" evidence="1">
    <location>
        <begin position="300"/>
        <end position="314"/>
    </location>
</feature>
<gene>
    <name evidence="2" type="ORF">B0H16DRAFT_1470914</name>
</gene>
<dbReference type="AlphaFoldDB" id="A0AAD7MPY0"/>
<name>A0AAD7MPY0_9AGAR</name>
<feature type="region of interest" description="Disordered" evidence="1">
    <location>
        <begin position="505"/>
        <end position="524"/>
    </location>
</feature>
<accession>A0AAD7MPY0</accession>
<reference evidence="2" key="1">
    <citation type="submission" date="2023-03" db="EMBL/GenBank/DDBJ databases">
        <title>Massive genome expansion in bonnet fungi (Mycena s.s.) driven by repeated elements and novel gene families across ecological guilds.</title>
        <authorList>
            <consortium name="Lawrence Berkeley National Laboratory"/>
            <person name="Harder C.B."/>
            <person name="Miyauchi S."/>
            <person name="Viragh M."/>
            <person name="Kuo A."/>
            <person name="Thoen E."/>
            <person name="Andreopoulos B."/>
            <person name="Lu D."/>
            <person name="Skrede I."/>
            <person name="Drula E."/>
            <person name="Henrissat B."/>
            <person name="Morin E."/>
            <person name="Kohler A."/>
            <person name="Barry K."/>
            <person name="LaButti K."/>
            <person name="Morin E."/>
            <person name="Salamov A."/>
            <person name="Lipzen A."/>
            <person name="Mereny Z."/>
            <person name="Hegedus B."/>
            <person name="Baldrian P."/>
            <person name="Stursova M."/>
            <person name="Weitz H."/>
            <person name="Taylor A."/>
            <person name="Grigoriev I.V."/>
            <person name="Nagy L.G."/>
            <person name="Martin F."/>
            <person name="Kauserud H."/>
        </authorList>
    </citation>
    <scope>NUCLEOTIDE SEQUENCE</scope>
    <source>
        <strain evidence="2">CBHHK182m</strain>
    </source>
</reference>
<organism evidence="2 3">
    <name type="scientific">Mycena metata</name>
    <dbReference type="NCBI Taxonomy" id="1033252"/>
    <lineage>
        <taxon>Eukaryota</taxon>
        <taxon>Fungi</taxon>
        <taxon>Dikarya</taxon>
        <taxon>Basidiomycota</taxon>
        <taxon>Agaricomycotina</taxon>
        <taxon>Agaricomycetes</taxon>
        <taxon>Agaricomycetidae</taxon>
        <taxon>Agaricales</taxon>
        <taxon>Marasmiineae</taxon>
        <taxon>Mycenaceae</taxon>
        <taxon>Mycena</taxon>
    </lineage>
</organism>
<dbReference type="EMBL" id="JARKIB010000179">
    <property type="protein sequence ID" value="KAJ7727472.1"/>
    <property type="molecule type" value="Genomic_DNA"/>
</dbReference>
<feature type="compositionally biased region" description="Polar residues" evidence="1">
    <location>
        <begin position="369"/>
        <end position="388"/>
    </location>
</feature>
<feature type="compositionally biased region" description="Polar residues" evidence="1">
    <location>
        <begin position="340"/>
        <end position="351"/>
    </location>
</feature>
<feature type="region of interest" description="Disordered" evidence="1">
    <location>
        <begin position="229"/>
        <end position="281"/>
    </location>
</feature>
<feature type="region of interest" description="Disordered" evidence="1">
    <location>
        <begin position="338"/>
        <end position="451"/>
    </location>
</feature>
<protein>
    <submittedName>
        <fullName evidence="2">Uncharacterized protein</fullName>
    </submittedName>
</protein>
<evidence type="ECO:0000313" key="3">
    <source>
        <dbReference type="Proteomes" id="UP001215598"/>
    </source>
</evidence>
<sequence length="805" mass="89473">MRFPIAPTRPFHPDGPSQTSAASRCAPLQVASPPIYARQAHTARARARPRRHPQRQIPLEDLLALVLVPAHVHRRARKHSIQFTSPPHPPPPPDMRTNTPSPHTVLVSRAGDHRDVHRARMRLRLAPPHSSTVSPTQKELEKETSTPKKTTLKTRKTRLTYSTNTSSPRSPAPAPPPPSYAEPVLVIVDGCKKGEGEEGRRGKNAMVGYRASVGAGAAYCCGISLGGRERTRSSRGRNWAVSPHNGPPPSSRRPHARGRKRKWKPPLKHSSARPPTWHVSVHRGDTHTYRALTHACTPRVGKDTALGREERARESATPYTQRGPQYGLRRGLYALRDGAQRTTRGCTTVSRSQHRQSLRAPHTAKTPPSAHTNPCQNQNEANSLTPSSLPLPACAGPPIQRNVVLRAGRGRGGRRREREQREWEDGKEGWGGKREEKQGGNEERKSTTQGWRGRVARVCTCKKEVIMKAKTERVEVANRKPTRGCAREIGRRGGAEGVVGCTAREGEGASGKSMRGDGKKDTRKKVAKRLTINEMIPRGAAPFAGSLDDAAEDERLDEQAEGVHGLAFFVVVWSEVVIQRGLIGAVWWLFDEVSRKMADIRNSQALPANCRNYVAIGPGPVFSPFAVSAHLRDADTSPFPLIALDWRHNESGWVTSAFNYLASIFFSHAISLESLSHQGCAENLNVTLDRVPFRLPHIVLQAELSSDRNHQHHPHVRAQELEGEKDFVSARPKTLSYLALSPTLTLPHNVIESGIWHSLWDFFWHRISFKSLSCKGRPAGRYRDESPTAFAHAHIFHNINFRRQF</sequence>
<dbReference type="Proteomes" id="UP001215598">
    <property type="component" value="Unassembled WGS sequence"/>
</dbReference>
<feature type="region of interest" description="Disordered" evidence="1">
    <location>
        <begin position="77"/>
        <end position="182"/>
    </location>
</feature>
<evidence type="ECO:0000256" key="1">
    <source>
        <dbReference type="SAM" id="MobiDB-lite"/>
    </source>
</evidence>